<dbReference type="InterPro" id="IPR058746">
    <property type="entry name" value="Znf_RING-type_Topors"/>
</dbReference>
<feature type="compositionally biased region" description="Basic residues" evidence="5">
    <location>
        <begin position="205"/>
        <end position="214"/>
    </location>
</feature>
<evidence type="ECO:0008006" key="10">
    <source>
        <dbReference type="Google" id="ProtNLM"/>
    </source>
</evidence>
<dbReference type="Gene3D" id="3.30.40.10">
    <property type="entry name" value="Zinc/RING finger domain, C3HC4 (zinc finger)"/>
    <property type="match status" value="2"/>
</dbReference>
<feature type="region of interest" description="Disordered" evidence="5">
    <location>
        <begin position="550"/>
        <end position="577"/>
    </location>
</feature>
<feature type="compositionally biased region" description="Basic residues" evidence="5">
    <location>
        <begin position="79"/>
        <end position="91"/>
    </location>
</feature>
<dbReference type="InterPro" id="IPR013083">
    <property type="entry name" value="Znf_RING/FYVE/PHD"/>
</dbReference>
<dbReference type="PROSITE" id="PS50089">
    <property type="entry name" value="ZF_RING_2"/>
    <property type="match status" value="1"/>
</dbReference>
<dbReference type="Pfam" id="PF00628">
    <property type="entry name" value="PHD"/>
    <property type="match status" value="1"/>
</dbReference>
<reference evidence="8 9" key="1">
    <citation type="submission" date="2017-09" db="EMBL/GenBank/DDBJ databases">
        <title>WGS assembly of Aquilegia coerulea Goldsmith.</title>
        <authorList>
            <person name="Hodges S."/>
            <person name="Kramer E."/>
            <person name="Nordborg M."/>
            <person name="Tomkins J."/>
            <person name="Borevitz J."/>
            <person name="Derieg N."/>
            <person name="Yan J."/>
            <person name="Mihaltcheva S."/>
            <person name="Hayes R.D."/>
            <person name="Rokhsar D."/>
        </authorList>
    </citation>
    <scope>NUCLEOTIDE SEQUENCE [LARGE SCALE GENOMIC DNA]</scope>
    <source>
        <strain evidence="9">cv. Goldsmith</strain>
    </source>
</reference>
<evidence type="ECO:0000256" key="4">
    <source>
        <dbReference type="PROSITE-ProRule" id="PRU00175"/>
    </source>
</evidence>
<keyword evidence="2 4" id="KW-0863">Zinc-finger</keyword>
<dbReference type="OrthoDB" id="365379at2759"/>
<dbReference type="CDD" id="cd16574">
    <property type="entry name" value="RING-HC_Topors"/>
    <property type="match status" value="1"/>
</dbReference>
<feature type="region of interest" description="Disordered" evidence="5">
    <location>
        <begin position="205"/>
        <end position="228"/>
    </location>
</feature>
<evidence type="ECO:0000259" key="6">
    <source>
        <dbReference type="PROSITE" id="PS50016"/>
    </source>
</evidence>
<evidence type="ECO:0000256" key="5">
    <source>
        <dbReference type="SAM" id="MobiDB-lite"/>
    </source>
</evidence>
<dbReference type="AlphaFoldDB" id="A0A2G5DBT9"/>
<keyword evidence="9" id="KW-1185">Reference proteome</keyword>
<dbReference type="InterPro" id="IPR011011">
    <property type="entry name" value="Znf_FYVE_PHD"/>
</dbReference>
<proteinExistence type="predicted"/>
<dbReference type="EMBL" id="KZ305040">
    <property type="protein sequence ID" value="PIA41000.1"/>
    <property type="molecule type" value="Genomic_DNA"/>
</dbReference>
<dbReference type="PANTHER" id="PTHR47177">
    <property type="entry name" value="F18C1.6 PROTEIN"/>
    <property type="match status" value="1"/>
</dbReference>
<feature type="domain" description="PHD-type" evidence="6">
    <location>
        <begin position="392"/>
        <end position="441"/>
    </location>
</feature>
<evidence type="ECO:0000313" key="8">
    <source>
        <dbReference type="EMBL" id="PIA41000.1"/>
    </source>
</evidence>
<feature type="region of interest" description="Disordered" evidence="5">
    <location>
        <begin position="1"/>
        <end position="42"/>
    </location>
</feature>
<feature type="domain" description="RING-type" evidence="7">
    <location>
        <begin position="302"/>
        <end position="344"/>
    </location>
</feature>
<dbReference type="Pfam" id="PF13639">
    <property type="entry name" value="zf-RING_2"/>
    <property type="match status" value="1"/>
</dbReference>
<dbReference type="SUPFAM" id="SSF57903">
    <property type="entry name" value="FYVE/PHD zinc finger"/>
    <property type="match status" value="1"/>
</dbReference>
<dbReference type="GO" id="GO:0008270">
    <property type="term" value="F:zinc ion binding"/>
    <property type="evidence" value="ECO:0007669"/>
    <property type="project" value="UniProtKB-KW"/>
</dbReference>
<accession>A0A2G5DBT9</accession>
<dbReference type="PANTHER" id="PTHR47177:SF3">
    <property type="entry name" value="F18C1.6 PROTEIN"/>
    <property type="match status" value="1"/>
</dbReference>
<sequence>MGRKRGNLSLNQNRKRRKLLSDDSDEDYVFNENENDEDDEEFNDLKGFLASDDDEEQYVSEEDSLNYGVLSVSSDEGKKKKKVVRSSKVSKSRIDDDDNLERKETRVRRLVKRNKVSDDDDFCDEDDKDDEEFNPDEIDWVDEEEDLQVRTRKHVSSVTKSQNRKRKSKVVNKSVRKKRKKVVVERTLSTDDDFDVDFKFVRPRSKKKSKRRRNTNVVEDSDSDGACSEPSDCKYTISDEEKELLREANNFVGTSSTALRNSSLSKRRLLVHGDSKCQQLRPVRIKGKEMVTNQEDTGKQVCGICFSEEGAGIVRGTLDCCSHYFCFACIMEWSKVESRCPLCKQRFVTIKKHTSSSLGIHLRNLVIEIPRRDQVYQPSEEEVRGYLDPYDGVVCIECHLGGDDSLMLLCDICDSPAHTFCVGLGREVPEGNWYCQGCRISNSGPADVQVQDLSQGTYTSGLPYYVSSQRSNVEHSDATPHLSVSASDPTLMHEYGVHPSPRYPVGDDVHLPSPTGLGVSTLSDRRMIQRRIRSLMSNNIMGQRTEMAARTDDGNVGSEVIADSEDEQINKSISQHA</sequence>
<feature type="region of interest" description="Disordered" evidence="5">
    <location>
        <begin position="73"/>
        <end position="99"/>
    </location>
</feature>
<keyword evidence="1" id="KW-0479">Metal-binding</keyword>
<dbReference type="InterPro" id="IPR001841">
    <property type="entry name" value="Znf_RING"/>
</dbReference>
<organism evidence="8 9">
    <name type="scientific">Aquilegia coerulea</name>
    <name type="common">Rocky mountain columbine</name>
    <dbReference type="NCBI Taxonomy" id="218851"/>
    <lineage>
        <taxon>Eukaryota</taxon>
        <taxon>Viridiplantae</taxon>
        <taxon>Streptophyta</taxon>
        <taxon>Embryophyta</taxon>
        <taxon>Tracheophyta</taxon>
        <taxon>Spermatophyta</taxon>
        <taxon>Magnoliopsida</taxon>
        <taxon>Ranunculales</taxon>
        <taxon>Ranunculaceae</taxon>
        <taxon>Thalictroideae</taxon>
        <taxon>Aquilegia</taxon>
    </lineage>
</organism>
<dbReference type="PROSITE" id="PS00518">
    <property type="entry name" value="ZF_RING_1"/>
    <property type="match status" value="1"/>
</dbReference>
<keyword evidence="3" id="KW-0862">Zinc</keyword>
<gene>
    <name evidence="8" type="ORF">AQUCO_02300048v1</name>
</gene>
<dbReference type="SMART" id="SM00184">
    <property type="entry name" value="RING"/>
    <property type="match status" value="1"/>
</dbReference>
<evidence type="ECO:0000256" key="1">
    <source>
        <dbReference type="ARBA" id="ARBA00022723"/>
    </source>
</evidence>
<evidence type="ECO:0000313" key="9">
    <source>
        <dbReference type="Proteomes" id="UP000230069"/>
    </source>
</evidence>
<dbReference type="InterPro" id="IPR001965">
    <property type="entry name" value="Znf_PHD"/>
</dbReference>
<feature type="region of interest" description="Disordered" evidence="5">
    <location>
        <begin position="151"/>
        <end position="176"/>
    </location>
</feature>
<feature type="compositionally biased region" description="Basic residues" evidence="5">
    <location>
        <begin position="162"/>
        <end position="176"/>
    </location>
</feature>
<feature type="compositionally biased region" description="Acidic residues" evidence="5">
    <location>
        <begin position="22"/>
        <end position="42"/>
    </location>
</feature>
<dbReference type="SUPFAM" id="SSF57850">
    <property type="entry name" value="RING/U-box"/>
    <property type="match status" value="1"/>
</dbReference>
<evidence type="ECO:0000256" key="3">
    <source>
        <dbReference type="ARBA" id="ARBA00022833"/>
    </source>
</evidence>
<dbReference type="InterPro" id="IPR017907">
    <property type="entry name" value="Znf_RING_CS"/>
</dbReference>
<evidence type="ECO:0000259" key="7">
    <source>
        <dbReference type="PROSITE" id="PS50089"/>
    </source>
</evidence>
<dbReference type="EMBL" id="KZ305040">
    <property type="protein sequence ID" value="PIA40999.1"/>
    <property type="molecule type" value="Genomic_DNA"/>
</dbReference>
<dbReference type="InterPro" id="IPR019787">
    <property type="entry name" value="Znf_PHD-finger"/>
</dbReference>
<name>A0A2G5DBT9_AQUCA</name>
<dbReference type="Proteomes" id="UP000230069">
    <property type="component" value="Unassembled WGS sequence"/>
</dbReference>
<dbReference type="STRING" id="218851.A0A2G5DBT9"/>
<protein>
    <recommendedName>
        <fullName evidence="10">PHD-type domain-containing protein</fullName>
    </recommendedName>
</protein>
<evidence type="ECO:0000256" key="2">
    <source>
        <dbReference type="ARBA" id="ARBA00022771"/>
    </source>
</evidence>
<dbReference type="PROSITE" id="PS50016">
    <property type="entry name" value="ZF_PHD_2"/>
    <property type="match status" value="1"/>
</dbReference>
<dbReference type="SMART" id="SM00249">
    <property type="entry name" value="PHD"/>
    <property type="match status" value="1"/>
</dbReference>